<evidence type="ECO:0000313" key="3">
    <source>
        <dbReference type="Proteomes" id="UP000028411"/>
    </source>
</evidence>
<dbReference type="Gene3D" id="3.40.50.1010">
    <property type="entry name" value="5'-nuclease"/>
    <property type="match status" value="1"/>
</dbReference>
<dbReference type="SUPFAM" id="SSF88723">
    <property type="entry name" value="PIN domain-like"/>
    <property type="match status" value="1"/>
</dbReference>
<sequence length="140" mass="15812">MKGDRFVIDTNVLISAALSADSTPARVTLWVIAHARLIFAEATFEEFRSRLWRPKFDRYLTIERRNQILHDFSAIADWVELNDDALPVSSRDPDDDMFIRAAIAGSARWLVSGDRDLLDIQGLPAITILTPADMLKRISA</sequence>
<gene>
    <name evidence="2" type="ORF">BV95_00174</name>
</gene>
<dbReference type="InterPro" id="IPR029060">
    <property type="entry name" value="PIN-like_dom_sf"/>
</dbReference>
<dbReference type="NCBIfam" id="TIGR00305">
    <property type="entry name" value="putative toxin-antitoxin system toxin component, PIN family"/>
    <property type="match status" value="1"/>
</dbReference>
<dbReference type="InterPro" id="IPR002716">
    <property type="entry name" value="PIN_dom"/>
</dbReference>
<dbReference type="EMBL" id="JFHR01000001">
    <property type="protein sequence ID" value="KEQ55535.1"/>
    <property type="molecule type" value="Genomic_DNA"/>
</dbReference>
<dbReference type="Pfam" id="PF13470">
    <property type="entry name" value="PIN_3"/>
    <property type="match status" value="1"/>
</dbReference>
<name>A0A081RK12_SPHCR</name>
<dbReference type="Proteomes" id="UP000028411">
    <property type="component" value="Unassembled WGS sequence"/>
</dbReference>
<protein>
    <recommendedName>
        <fullName evidence="1">PIN domain-containing protein</fullName>
    </recommendedName>
</protein>
<dbReference type="PANTHER" id="PTHR34610:SF3">
    <property type="entry name" value="SSL7007 PROTEIN"/>
    <property type="match status" value="1"/>
</dbReference>
<dbReference type="eggNOG" id="COG1569">
    <property type="taxonomic scope" value="Bacteria"/>
</dbReference>
<accession>A0A081RK12</accession>
<dbReference type="OrthoDB" id="5243920at2"/>
<dbReference type="PATRIC" id="fig|46429.4.peg.174"/>
<comment type="caution">
    <text evidence="2">The sequence shown here is derived from an EMBL/GenBank/DDBJ whole genome shotgun (WGS) entry which is preliminary data.</text>
</comment>
<dbReference type="AlphaFoldDB" id="A0A081RK12"/>
<reference evidence="2 3" key="1">
    <citation type="submission" date="2014-02" db="EMBL/GenBank/DDBJ databases">
        <title>Whole genome sequence of Sphingobium chlorophenolicum NBRC 16172.</title>
        <authorList>
            <person name="Gan H.M."/>
            <person name="Gan H.Y."/>
            <person name="Chew T.H."/>
            <person name="Savka M.A."/>
        </authorList>
    </citation>
    <scope>NUCLEOTIDE SEQUENCE [LARGE SCALE GENOMIC DNA]</scope>
    <source>
        <strain evidence="2 3">NBRC 16172</strain>
    </source>
</reference>
<organism evidence="2 3">
    <name type="scientific">Sphingobium chlorophenolicum</name>
    <dbReference type="NCBI Taxonomy" id="46429"/>
    <lineage>
        <taxon>Bacteria</taxon>
        <taxon>Pseudomonadati</taxon>
        <taxon>Pseudomonadota</taxon>
        <taxon>Alphaproteobacteria</taxon>
        <taxon>Sphingomonadales</taxon>
        <taxon>Sphingomonadaceae</taxon>
        <taxon>Sphingobium</taxon>
    </lineage>
</organism>
<dbReference type="InterPro" id="IPR002850">
    <property type="entry name" value="PIN_toxin-like"/>
</dbReference>
<feature type="domain" description="PIN" evidence="1">
    <location>
        <begin position="5"/>
        <end position="116"/>
    </location>
</feature>
<dbReference type="PANTHER" id="PTHR34610">
    <property type="entry name" value="SSL7007 PROTEIN"/>
    <property type="match status" value="1"/>
</dbReference>
<proteinExistence type="predicted"/>
<dbReference type="RefSeq" id="WP_013846877.1">
    <property type="nucleotide sequence ID" value="NZ_JFHR01000001.1"/>
</dbReference>
<evidence type="ECO:0000259" key="1">
    <source>
        <dbReference type="Pfam" id="PF13470"/>
    </source>
</evidence>
<evidence type="ECO:0000313" key="2">
    <source>
        <dbReference type="EMBL" id="KEQ55535.1"/>
    </source>
</evidence>